<feature type="compositionally biased region" description="Basic residues" evidence="1">
    <location>
        <begin position="184"/>
        <end position="229"/>
    </location>
</feature>
<feature type="domain" description="Glycine zipper 2TM" evidence="2">
    <location>
        <begin position="137"/>
        <end position="174"/>
    </location>
</feature>
<evidence type="ECO:0000256" key="1">
    <source>
        <dbReference type="SAM" id="MobiDB-lite"/>
    </source>
</evidence>
<reference evidence="4" key="1">
    <citation type="submission" date="2019-04" db="EMBL/GenBank/DDBJ databases">
        <title>Friends and foes A comparative genomics studyof 23 Aspergillus species from section Flavi.</title>
        <authorList>
            <consortium name="DOE Joint Genome Institute"/>
            <person name="Kjaerbolling I."/>
            <person name="Vesth T."/>
            <person name="Frisvad J.C."/>
            <person name="Nybo J.L."/>
            <person name="Theobald S."/>
            <person name="Kildgaard S."/>
            <person name="Isbrandt T."/>
            <person name="Kuo A."/>
            <person name="Sato A."/>
            <person name="Lyhne E.K."/>
            <person name="Kogle M.E."/>
            <person name="Wiebenga A."/>
            <person name="Kun R.S."/>
            <person name="Lubbers R.J."/>
            <person name="Makela M.R."/>
            <person name="Barry K."/>
            <person name="Chovatia M."/>
            <person name="Clum A."/>
            <person name="Daum C."/>
            <person name="Haridas S."/>
            <person name="He G."/>
            <person name="LaButti K."/>
            <person name="Lipzen A."/>
            <person name="Mondo S."/>
            <person name="Riley R."/>
            <person name="Salamov A."/>
            <person name="Simmons B.A."/>
            <person name="Magnuson J.K."/>
            <person name="Henrissat B."/>
            <person name="Mortensen U.H."/>
            <person name="Larsen T.O."/>
            <person name="Devries R.P."/>
            <person name="Grigoriev I.V."/>
            <person name="Machida M."/>
            <person name="Baker S.E."/>
            <person name="Andersen M.R."/>
        </authorList>
    </citation>
    <scope>NUCLEOTIDE SEQUENCE [LARGE SCALE GENOMIC DNA]</scope>
    <source>
        <strain evidence="4">CBS 130017</strain>
    </source>
</reference>
<proteinExistence type="predicted"/>
<organism evidence="3 4">
    <name type="scientific">Aspergillus sergii</name>
    <dbReference type="NCBI Taxonomy" id="1034303"/>
    <lineage>
        <taxon>Eukaryota</taxon>
        <taxon>Fungi</taxon>
        <taxon>Dikarya</taxon>
        <taxon>Ascomycota</taxon>
        <taxon>Pezizomycotina</taxon>
        <taxon>Eurotiomycetes</taxon>
        <taxon>Eurotiomycetidae</taxon>
        <taxon>Eurotiales</taxon>
        <taxon>Aspergillaceae</taxon>
        <taxon>Aspergillus</taxon>
        <taxon>Aspergillus subgen. Circumdati</taxon>
    </lineage>
</organism>
<dbReference type="GO" id="GO:0019867">
    <property type="term" value="C:outer membrane"/>
    <property type="evidence" value="ECO:0007669"/>
    <property type="project" value="InterPro"/>
</dbReference>
<feature type="compositionally biased region" description="Polar residues" evidence="1">
    <location>
        <begin position="41"/>
        <end position="66"/>
    </location>
</feature>
<evidence type="ECO:0000259" key="2">
    <source>
        <dbReference type="Pfam" id="PF05433"/>
    </source>
</evidence>
<feature type="region of interest" description="Disordered" evidence="1">
    <location>
        <begin position="1"/>
        <end position="137"/>
    </location>
</feature>
<dbReference type="Pfam" id="PF05433">
    <property type="entry name" value="Rick_17kDa_Anti"/>
    <property type="match status" value="1"/>
</dbReference>
<dbReference type="PANTHER" id="PTHR37014:SF9">
    <property type="entry name" value="CONSERVED HISTIDINE-RICH PROTEIN (AFU_ORTHOLOGUE AFUA_1G11910)"/>
    <property type="match status" value="1"/>
</dbReference>
<dbReference type="InterPro" id="IPR008816">
    <property type="entry name" value="Gly_zipper_2TM_dom"/>
</dbReference>
<feature type="compositionally biased region" description="Basic and acidic residues" evidence="1">
    <location>
        <begin position="108"/>
        <end position="121"/>
    </location>
</feature>
<evidence type="ECO:0000313" key="3">
    <source>
        <dbReference type="EMBL" id="KAE8321217.1"/>
    </source>
</evidence>
<dbReference type="Proteomes" id="UP000325945">
    <property type="component" value="Unassembled WGS sequence"/>
</dbReference>
<name>A0A5N6WK07_9EURO</name>
<accession>A0A5N6WK07</accession>
<gene>
    <name evidence="3" type="ORF">BDV39DRAFT_186264</name>
</gene>
<dbReference type="AlphaFoldDB" id="A0A5N6WK07"/>
<sequence>MSDPYAQHPHYAPAGPGPEANFYAPADSVYQNPPYDYEPQNPYTQQFPPNQNYQYGSQYDLAQTPRSYPPQMSGPQQEYLSPASAGGFEQENNRRGSNADYYNAPTDEQDRHHPPDSRPQEADNTSDNEGTERNLAGALAGGAGGYLLGRQSNHGLLGAVGGAILGNFVGDKIEDKPDDEDSHHHRHHHHHHHHGHHHHRHKHRHDHRHHSHHRHHRSHSRHSSHSGSY</sequence>
<keyword evidence="4" id="KW-1185">Reference proteome</keyword>
<dbReference type="PANTHER" id="PTHR37014">
    <property type="entry name" value="EXPRESSION LETHALITY PROTEIN HEL10, PUTATIVE (AFU_ORTHOLOGUE AFUA_1G06580)-RELATED"/>
    <property type="match status" value="1"/>
</dbReference>
<feature type="region of interest" description="Disordered" evidence="1">
    <location>
        <begin position="175"/>
        <end position="229"/>
    </location>
</feature>
<protein>
    <recommendedName>
        <fullName evidence="2">Glycine zipper 2TM domain-containing protein</fullName>
    </recommendedName>
</protein>
<dbReference type="EMBL" id="ML741877">
    <property type="protein sequence ID" value="KAE8321217.1"/>
    <property type="molecule type" value="Genomic_DNA"/>
</dbReference>
<evidence type="ECO:0000313" key="4">
    <source>
        <dbReference type="Proteomes" id="UP000325945"/>
    </source>
</evidence>